<feature type="transmembrane region" description="Helical" evidence="2">
    <location>
        <begin position="12"/>
        <end position="29"/>
    </location>
</feature>
<proteinExistence type="inferred from homology"/>
<dbReference type="SUPFAM" id="SSF51735">
    <property type="entry name" value="NAD(P)-binding Rossmann-fold domains"/>
    <property type="match status" value="2"/>
</dbReference>
<keyword evidence="5" id="KW-1185">Reference proteome</keyword>
<keyword evidence="2" id="KW-1133">Transmembrane helix</keyword>
<feature type="transmembrane region" description="Helical" evidence="2">
    <location>
        <begin position="102"/>
        <end position="127"/>
    </location>
</feature>
<dbReference type="Pfam" id="PF02719">
    <property type="entry name" value="Polysacc_synt_2"/>
    <property type="match status" value="1"/>
</dbReference>
<evidence type="ECO:0000313" key="5">
    <source>
        <dbReference type="Proteomes" id="UP001207337"/>
    </source>
</evidence>
<feature type="domain" description="Polysaccharide biosynthesis protein CapD-like" evidence="3">
    <location>
        <begin position="287"/>
        <end position="572"/>
    </location>
</feature>
<sequence length="631" mass="71257">MDSIRQKVALKTIIDLSLWTLAIPIAYALRLEMPVFDYGPHILYVMAAMLPFKALFVYQLGLNRQSWHKVGVLDVYSIVKATAGSSALLMALAVLFRESSFFFIPYSVPFIELILSFLLLFAVRFSARFWDEHRRKNKGHQSEQRNILIVGAGEAGTMMAREMLRHPESNMKPVGFLDDNPNKQSQKFLGLPVFGPLSSLQEVASTHEVEEVLIAIPSAPGKVVRKVVEMAREVEANYKILPSLHELINGNITLTEIRDVDMKDLLKREPVELENKKISDYVKDRVVMITGAGGSIGSEMVRQVLKFDPKEILLVDQSEYNIYSIDQELSNIKMDANCITRIANICDRDVLESIIQSYRPEVIFHAAAYKHVPLMEQNPQQAILNNVGGTKNLVELSLKYNINRLVNISTDKAVNPTSVMGTSKRISEYIVQWGAQRCRGDQVFVSVRFGNVLGSRGSVIPKFKQQIKRGDPITVTHPDMTRYFMTIPEASQLVLQAGGQANNGSIYVLDMGEPVKIVDMARDLIKLSGLVPNEDVHIVFTGMRPGEKLYEELLTDKEQTSSTQHEKIHVAKRKELPINNFEMTIDKLLKYAYIGDNEQTKRMLKQIVPSYKFEDDKDTDPAPVLKKVQAM</sequence>
<dbReference type="PANTHER" id="PTHR43318">
    <property type="entry name" value="UDP-N-ACETYLGLUCOSAMINE 4,6-DEHYDRATASE"/>
    <property type="match status" value="1"/>
</dbReference>
<gene>
    <name evidence="4" type="ORF">LQ318_08780</name>
</gene>
<evidence type="ECO:0000259" key="3">
    <source>
        <dbReference type="Pfam" id="PF02719"/>
    </source>
</evidence>
<keyword evidence="2" id="KW-0472">Membrane</keyword>
<dbReference type="EMBL" id="JAJNDC010000002">
    <property type="protein sequence ID" value="MCW9712999.1"/>
    <property type="molecule type" value="Genomic_DNA"/>
</dbReference>
<dbReference type="CDD" id="cd05237">
    <property type="entry name" value="UDP_invert_4-6DH_SDR_e"/>
    <property type="match status" value="1"/>
</dbReference>
<dbReference type="Gene3D" id="3.40.50.720">
    <property type="entry name" value="NAD(P)-binding Rossmann-like Domain"/>
    <property type="match status" value="2"/>
</dbReference>
<accession>A0ABT3PYR7</accession>
<dbReference type="InterPro" id="IPR051203">
    <property type="entry name" value="Polysaccharide_Synthase-Rel"/>
</dbReference>
<protein>
    <submittedName>
        <fullName evidence="4">Polysaccharide biosynthesis protein</fullName>
    </submittedName>
</protein>
<dbReference type="InterPro" id="IPR036291">
    <property type="entry name" value="NAD(P)-bd_dom_sf"/>
</dbReference>
<organism evidence="4 5">
    <name type="scientific">Fodinibius salicampi</name>
    <dbReference type="NCBI Taxonomy" id="1920655"/>
    <lineage>
        <taxon>Bacteria</taxon>
        <taxon>Pseudomonadati</taxon>
        <taxon>Balneolota</taxon>
        <taxon>Balneolia</taxon>
        <taxon>Balneolales</taxon>
        <taxon>Balneolaceae</taxon>
        <taxon>Fodinibius</taxon>
    </lineage>
</organism>
<feature type="transmembrane region" description="Helical" evidence="2">
    <location>
        <begin position="41"/>
        <end position="61"/>
    </location>
</feature>
<evidence type="ECO:0000313" key="4">
    <source>
        <dbReference type="EMBL" id="MCW9712999.1"/>
    </source>
</evidence>
<dbReference type="InterPro" id="IPR003869">
    <property type="entry name" value="Polysac_CapD-like"/>
</dbReference>
<keyword evidence="2" id="KW-0812">Transmembrane</keyword>
<evidence type="ECO:0000256" key="1">
    <source>
        <dbReference type="ARBA" id="ARBA00007430"/>
    </source>
</evidence>
<comment type="similarity">
    <text evidence="1">Belongs to the polysaccharide synthase family.</text>
</comment>
<evidence type="ECO:0000256" key="2">
    <source>
        <dbReference type="SAM" id="Phobius"/>
    </source>
</evidence>
<reference evidence="4 5" key="1">
    <citation type="submission" date="2021-11" db="EMBL/GenBank/DDBJ databases">
        <title>Aliifidinibius sp. nov., a new bacterium isolated from saline soil.</title>
        <authorList>
            <person name="Galisteo C."/>
            <person name="De La Haba R."/>
            <person name="Sanchez-Porro C."/>
            <person name="Ventosa A."/>
        </authorList>
    </citation>
    <scope>NUCLEOTIDE SEQUENCE [LARGE SCALE GENOMIC DNA]</scope>
    <source>
        <strain evidence="4 5">KACC 190600</strain>
    </source>
</reference>
<dbReference type="Pfam" id="PF13727">
    <property type="entry name" value="CoA_binding_3"/>
    <property type="match status" value="1"/>
</dbReference>
<name>A0ABT3PYR7_9BACT</name>
<dbReference type="PANTHER" id="PTHR43318:SF1">
    <property type="entry name" value="POLYSACCHARIDE BIOSYNTHESIS PROTEIN EPSC-RELATED"/>
    <property type="match status" value="1"/>
</dbReference>
<dbReference type="Proteomes" id="UP001207337">
    <property type="component" value="Unassembled WGS sequence"/>
</dbReference>
<dbReference type="RefSeq" id="WP_265789395.1">
    <property type="nucleotide sequence ID" value="NZ_BAABRS010000002.1"/>
</dbReference>
<feature type="transmembrane region" description="Helical" evidence="2">
    <location>
        <begin position="73"/>
        <end position="96"/>
    </location>
</feature>
<comment type="caution">
    <text evidence="4">The sequence shown here is derived from an EMBL/GenBank/DDBJ whole genome shotgun (WGS) entry which is preliminary data.</text>
</comment>